<dbReference type="InterPro" id="IPR035952">
    <property type="entry name" value="Rhomboid-like_sf"/>
</dbReference>
<feature type="transmembrane region" description="Helical" evidence="7">
    <location>
        <begin position="406"/>
        <end position="424"/>
    </location>
</feature>
<sequence>MSNAGTLALRLARKCLQHASTCRYSLNAESNARPLLNSPVTRHTFSSQAWTSVRSRCEGQQRCFSQVTRCAFRPSLVAYKLKPYDRDDKPEKGLRFQKGELTSREVIDIFGPRAPPVPFANRLLRVLHGRRHDGTLDLPLPEDVQSELHKFPHAFDDGLHWLRQTYPIDEDAAIMARIEREEHASELDSPAELIQRGQDLGLYKGPQSGYYHQKLSDKEGDVFGVSELDRLRLENEAAARREEEEIQAQVDKRMAQIQTERTQSLAQRPEQGLEAAEEFRPPNSFEKWVLKAQNRAQSKLTLESPEVTQKTLFQRLFPSFLLVSVLCGASYLYSQYWTRPRHADRFFPDVSLSVATIGTLVALNVAVFAAWRMPPLWNSLNKYFIIAPAYPYAFSMLGSLFSHQKFTHLLANMLTLVLFGLPLHEEVGRGTFVAIYLCSGLIGSFASLARHAVQCNWLTTSLGASGCTYGIVAAYLYLHADSRFSILFLPPDLAEKFSFTGGAVLAAITGYHIIRALGPVKRIDYVDHLGGLVSGVVAAWWWRTNREKEREQRKRNAPWWQSIVGSK</sequence>
<dbReference type="Gene3D" id="1.20.1540.10">
    <property type="entry name" value="Rhomboid-like"/>
    <property type="match status" value="1"/>
</dbReference>
<keyword evidence="4" id="KW-0378">Hydrolase</keyword>
<dbReference type="SUPFAM" id="SSF144091">
    <property type="entry name" value="Rhomboid-like"/>
    <property type="match status" value="1"/>
</dbReference>
<dbReference type="FunFam" id="1.20.1540.10:FF:000012">
    <property type="entry name" value="Rhomboid family protein"/>
    <property type="match status" value="1"/>
</dbReference>
<dbReference type="GO" id="GO:0016020">
    <property type="term" value="C:membrane"/>
    <property type="evidence" value="ECO:0007669"/>
    <property type="project" value="UniProtKB-SubCell"/>
</dbReference>
<dbReference type="Proteomes" id="UP001161757">
    <property type="component" value="Unassembled WGS sequence"/>
</dbReference>
<dbReference type="PANTHER" id="PTHR43731:SF14">
    <property type="entry name" value="PRESENILIN-ASSOCIATED RHOMBOID-LIKE PROTEIN, MITOCHONDRIAL"/>
    <property type="match status" value="1"/>
</dbReference>
<gene>
    <name evidence="9" type="ORF">HRR80_002723</name>
</gene>
<evidence type="ECO:0000256" key="5">
    <source>
        <dbReference type="ARBA" id="ARBA00022989"/>
    </source>
</evidence>
<dbReference type="GO" id="GO:0006465">
    <property type="term" value="P:signal peptide processing"/>
    <property type="evidence" value="ECO:0007669"/>
    <property type="project" value="TreeGrafter"/>
</dbReference>
<evidence type="ECO:0000256" key="7">
    <source>
        <dbReference type="SAM" id="Phobius"/>
    </source>
</evidence>
<feature type="transmembrane region" description="Helical" evidence="7">
    <location>
        <begin position="456"/>
        <end position="477"/>
    </location>
</feature>
<evidence type="ECO:0000259" key="8">
    <source>
        <dbReference type="Pfam" id="PF01694"/>
    </source>
</evidence>
<keyword evidence="3 7" id="KW-0812">Transmembrane</keyword>
<feature type="transmembrane region" description="Helical" evidence="7">
    <location>
        <begin position="346"/>
        <end position="371"/>
    </location>
</feature>
<feature type="transmembrane region" description="Helical" evidence="7">
    <location>
        <begin position="497"/>
        <end position="518"/>
    </location>
</feature>
<keyword evidence="6 7" id="KW-0472">Membrane</keyword>
<dbReference type="Pfam" id="PF01694">
    <property type="entry name" value="Rhomboid"/>
    <property type="match status" value="1"/>
</dbReference>
<protein>
    <recommendedName>
        <fullName evidence="8">Peptidase S54 rhomboid domain-containing protein</fullName>
    </recommendedName>
</protein>
<accession>A0AAN6IY06</accession>
<reference evidence="9" key="1">
    <citation type="submission" date="2023-01" db="EMBL/GenBank/DDBJ databases">
        <title>Exophiala dermititidis isolated from Cystic Fibrosis Patient.</title>
        <authorList>
            <person name="Kurbessoian T."/>
            <person name="Crocker A."/>
            <person name="Murante D."/>
            <person name="Hogan D.A."/>
            <person name="Stajich J.E."/>
        </authorList>
    </citation>
    <scope>NUCLEOTIDE SEQUENCE</scope>
    <source>
        <strain evidence="9">Ex8</strain>
    </source>
</reference>
<comment type="subcellular location">
    <subcellularLocation>
        <location evidence="1">Membrane</location>
        <topology evidence="1">Multi-pass membrane protein</topology>
    </subcellularLocation>
</comment>
<dbReference type="AlphaFoldDB" id="A0AAN6IY06"/>
<organism evidence="9 10">
    <name type="scientific">Exophiala dermatitidis</name>
    <name type="common">Black yeast-like fungus</name>
    <name type="synonym">Wangiella dermatitidis</name>
    <dbReference type="NCBI Taxonomy" id="5970"/>
    <lineage>
        <taxon>Eukaryota</taxon>
        <taxon>Fungi</taxon>
        <taxon>Dikarya</taxon>
        <taxon>Ascomycota</taxon>
        <taxon>Pezizomycotina</taxon>
        <taxon>Eurotiomycetes</taxon>
        <taxon>Chaetothyriomycetidae</taxon>
        <taxon>Chaetothyriales</taxon>
        <taxon>Herpotrichiellaceae</taxon>
        <taxon>Exophiala</taxon>
    </lineage>
</organism>
<feature type="transmembrane region" description="Helical" evidence="7">
    <location>
        <begin position="316"/>
        <end position="334"/>
    </location>
</feature>
<evidence type="ECO:0000256" key="6">
    <source>
        <dbReference type="ARBA" id="ARBA00023136"/>
    </source>
</evidence>
<name>A0AAN6IY06_EXODE</name>
<evidence type="ECO:0000256" key="4">
    <source>
        <dbReference type="ARBA" id="ARBA00022801"/>
    </source>
</evidence>
<evidence type="ECO:0000256" key="1">
    <source>
        <dbReference type="ARBA" id="ARBA00004141"/>
    </source>
</evidence>
<feature type="domain" description="Peptidase S54 rhomboid" evidence="8">
    <location>
        <begin position="395"/>
        <end position="541"/>
    </location>
</feature>
<evidence type="ECO:0000256" key="2">
    <source>
        <dbReference type="ARBA" id="ARBA00009045"/>
    </source>
</evidence>
<feature type="transmembrane region" description="Helical" evidence="7">
    <location>
        <begin position="430"/>
        <end position="449"/>
    </location>
</feature>
<feature type="transmembrane region" description="Helical" evidence="7">
    <location>
        <begin position="383"/>
        <end position="401"/>
    </location>
</feature>
<dbReference type="InterPro" id="IPR022764">
    <property type="entry name" value="Peptidase_S54_rhomboid_dom"/>
</dbReference>
<comment type="caution">
    <text evidence="9">The sequence shown here is derived from an EMBL/GenBank/DDBJ whole genome shotgun (WGS) entry which is preliminary data.</text>
</comment>
<dbReference type="EMBL" id="JAJGCB010000003">
    <property type="protein sequence ID" value="KAJ8994228.1"/>
    <property type="molecule type" value="Genomic_DNA"/>
</dbReference>
<proteinExistence type="inferred from homology"/>
<dbReference type="GO" id="GO:0004252">
    <property type="term" value="F:serine-type endopeptidase activity"/>
    <property type="evidence" value="ECO:0007669"/>
    <property type="project" value="InterPro"/>
</dbReference>
<evidence type="ECO:0000256" key="3">
    <source>
        <dbReference type="ARBA" id="ARBA00022692"/>
    </source>
</evidence>
<evidence type="ECO:0000313" key="10">
    <source>
        <dbReference type="Proteomes" id="UP001161757"/>
    </source>
</evidence>
<evidence type="ECO:0000313" key="9">
    <source>
        <dbReference type="EMBL" id="KAJ8994228.1"/>
    </source>
</evidence>
<dbReference type="PANTHER" id="PTHR43731">
    <property type="entry name" value="RHOMBOID PROTEASE"/>
    <property type="match status" value="1"/>
</dbReference>
<dbReference type="InterPro" id="IPR050925">
    <property type="entry name" value="Rhomboid_protease_S54"/>
</dbReference>
<comment type="similarity">
    <text evidence="2">Belongs to the peptidase S54 family.</text>
</comment>
<keyword evidence="5 7" id="KW-1133">Transmembrane helix</keyword>